<organism evidence="1 2">
    <name type="scientific">Calicophoron daubneyi</name>
    <name type="common">Rumen fluke</name>
    <name type="synonym">Paramphistomum daubneyi</name>
    <dbReference type="NCBI Taxonomy" id="300641"/>
    <lineage>
        <taxon>Eukaryota</taxon>
        <taxon>Metazoa</taxon>
        <taxon>Spiralia</taxon>
        <taxon>Lophotrochozoa</taxon>
        <taxon>Platyhelminthes</taxon>
        <taxon>Trematoda</taxon>
        <taxon>Digenea</taxon>
        <taxon>Plagiorchiida</taxon>
        <taxon>Pronocephalata</taxon>
        <taxon>Paramphistomoidea</taxon>
        <taxon>Paramphistomidae</taxon>
        <taxon>Calicophoron</taxon>
    </lineage>
</organism>
<sequence>MRFRSPSMGDSAGLNLSIPGNKATSQFPLLRDKGYGAILKTLQAMHEVIKEDIKGIRIGLAERLDHLDMQVAAIDEQLNEYHDDILCSAGDQSPTQPRWRPWFPLQTVTDMTKMEQNLQNENCCLYPKNACRNYKGENQGVALLGQFPINYLDNSHGKEQSSSSLSEQLHHGLLF</sequence>
<evidence type="ECO:0000313" key="1">
    <source>
        <dbReference type="EMBL" id="CAL5132548.1"/>
    </source>
</evidence>
<reference evidence="1" key="1">
    <citation type="submission" date="2024-06" db="EMBL/GenBank/DDBJ databases">
        <authorList>
            <person name="Liu X."/>
            <person name="Lenzi L."/>
            <person name="Haldenby T S."/>
            <person name="Uol C."/>
        </authorList>
    </citation>
    <scope>NUCLEOTIDE SEQUENCE</scope>
</reference>
<protein>
    <submittedName>
        <fullName evidence="1">Uncharacterized protein</fullName>
    </submittedName>
</protein>
<name>A0AAV2T501_CALDB</name>
<comment type="caution">
    <text evidence="1">The sequence shown here is derived from an EMBL/GenBank/DDBJ whole genome shotgun (WGS) entry which is preliminary data.</text>
</comment>
<evidence type="ECO:0000313" key="2">
    <source>
        <dbReference type="Proteomes" id="UP001497525"/>
    </source>
</evidence>
<dbReference type="AlphaFoldDB" id="A0AAV2T501"/>
<accession>A0AAV2T501</accession>
<dbReference type="EMBL" id="CAXLJL010000128">
    <property type="protein sequence ID" value="CAL5132548.1"/>
    <property type="molecule type" value="Genomic_DNA"/>
</dbReference>
<proteinExistence type="predicted"/>
<dbReference type="Proteomes" id="UP001497525">
    <property type="component" value="Unassembled WGS sequence"/>
</dbReference>
<gene>
    <name evidence="1" type="ORF">CDAUBV1_LOCUS5392</name>
</gene>